<keyword evidence="5" id="KW-1185">Reference proteome</keyword>
<keyword evidence="2" id="KW-0732">Signal</keyword>
<dbReference type="PANTHER" id="PTHR47245">
    <property type="entry name" value="PEPTIDYLPROLYL ISOMERASE"/>
    <property type="match status" value="1"/>
</dbReference>
<evidence type="ECO:0000313" key="5">
    <source>
        <dbReference type="Proteomes" id="UP001158045"/>
    </source>
</evidence>
<gene>
    <name evidence="4" type="ORF">QE109_15875</name>
</gene>
<keyword evidence="1 4" id="KW-0413">Isomerase</keyword>
<evidence type="ECO:0000256" key="1">
    <source>
        <dbReference type="PROSITE-ProRule" id="PRU00278"/>
    </source>
</evidence>
<organism evidence="4 5">
    <name type="scientific">Fusibacter bizertensis</name>
    <dbReference type="NCBI Taxonomy" id="1488331"/>
    <lineage>
        <taxon>Bacteria</taxon>
        <taxon>Bacillati</taxon>
        <taxon>Bacillota</taxon>
        <taxon>Clostridia</taxon>
        <taxon>Eubacteriales</taxon>
        <taxon>Eubacteriales Family XII. Incertae Sedis</taxon>
        <taxon>Fusibacter</taxon>
    </lineage>
</organism>
<protein>
    <submittedName>
        <fullName evidence="4">Peptidylprolyl isomerase</fullName>
        <ecNumber evidence="4">5.2.1.8</ecNumber>
    </submittedName>
</protein>
<dbReference type="PROSITE" id="PS50198">
    <property type="entry name" value="PPIC_PPIASE_2"/>
    <property type="match status" value="1"/>
</dbReference>
<dbReference type="Proteomes" id="UP001158045">
    <property type="component" value="Unassembled WGS sequence"/>
</dbReference>
<dbReference type="GO" id="GO:0003755">
    <property type="term" value="F:peptidyl-prolyl cis-trans isomerase activity"/>
    <property type="evidence" value="ECO:0007669"/>
    <property type="project" value="UniProtKB-EC"/>
</dbReference>
<name>A0ABT6NGS2_9FIRM</name>
<dbReference type="InterPro" id="IPR050245">
    <property type="entry name" value="PrsA_foldase"/>
</dbReference>
<dbReference type="Pfam" id="PF13616">
    <property type="entry name" value="Rotamase_3"/>
    <property type="match status" value="1"/>
</dbReference>
<reference evidence="4 5" key="1">
    <citation type="submission" date="2023-04" db="EMBL/GenBank/DDBJ databases">
        <title>Fusibacter bizertensis strain WBS, isolated from littoral bottom sediments of the Arctic seas - biochemical and genomic analysis.</title>
        <authorList>
            <person name="Brioukhanov A.L."/>
        </authorList>
    </citation>
    <scope>NUCLEOTIDE SEQUENCE [LARGE SCALE GENOMIC DNA]</scope>
    <source>
        <strain evidence="4 5">WBS</strain>
    </source>
</reference>
<feature type="signal peptide" evidence="2">
    <location>
        <begin position="1"/>
        <end position="24"/>
    </location>
</feature>
<dbReference type="RefSeq" id="WP_281095535.1">
    <property type="nucleotide sequence ID" value="NZ_JARYZI010000014.1"/>
</dbReference>
<dbReference type="InterPro" id="IPR027304">
    <property type="entry name" value="Trigger_fact/SurA_dom_sf"/>
</dbReference>
<dbReference type="InterPro" id="IPR000297">
    <property type="entry name" value="PPIase_PpiC"/>
</dbReference>
<proteinExistence type="predicted"/>
<comment type="caution">
    <text evidence="4">The sequence shown here is derived from an EMBL/GenBank/DDBJ whole genome shotgun (WGS) entry which is preliminary data.</text>
</comment>
<sequence length="336" mass="37485">MSNLRKITALLLVVLMVALTGCGAKEENGVTTEGVTKVDRTNAVAVVNDEVVDIDTFNIYYAMYETAYKQYYGEDILTQEFEGVKFGDVLREDILDMLVQDSLIRSYVLSTGFTIKDDVFKEKYDELKAMLEEDTETKTMYDTIGVTDAFLEKQVQGSILMEEFTNTVNGMIDAETARLEELYKTEPVQVSARHILVADEETAAEVKTKLDAGEDFAELVTQYSTDTGSVATGGDLGYFPRGVMVAEFEEAAFTQPIGEIGEPVQSSFGYHIIKVEDRQTIAELIEAGEDEAVINDFKQQIKDSLYNEYYTKKIDELKAAASIETFIDKVTPKTEG</sequence>
<dbReference type="EMBL" id="JARYZI010000014">
    <property type="protein sequence ID" value="MDH8679639.1"/>
    <property type="molecule type" value="Genomic_DNA"/>
</dbReference>
<evidence type="ECO:0000313" key="4">
    <source>
        <dbReference type="EMBL" id="MDH8679639.1"/>
    </source>
</evidence>
<dbReference type="PANTHER" id="PTHR47245:SF2">
    <property type="entry name" value="PEPTIDYL-PROLYL CIS-TRANS ISOMERASE HP_0175-RELATED"/>
    <property type="match status" value="1"/>
</dbReference>
<evidence type="ECO:0000259" key="3">
    <source>
        <dbReference type="PROSITE" id="PS50198"/>
    </source>
</evidence>
<dbReference type="SUPFAM" id="SSF54534">
    <property type="entry name" value="FKBP-like"/>
    <property type="match status" value="1"/>
</dbReference>
<feature type="domain" description="PpiC" evidence="3">
    <location>
        <begin position="187"/>
        <end position="277"/>
    </location>
</feature>
<dbReference type="Gene3D" id="3.10.50.40">
    <property type="match status" value="1"/>
</dbReference>
<dbReference type="SUPFAM" id="SSF109998">
    <property type="entry name" value="Triger factor/SurA peptide-binding domain-like"/>
    <property type="match status" value="1"/>
</dbReference>
<evidence type="ECO:0000256" key="2">
    <source>
        <dbReference type="SAM" id="SignalP"/>
    </source>
</evidence>
<dbReference type="PROSITE" id="PS51257">
    <property type="entry name" value="PROKAR_LIPOPROTEIN"/>
    <property type="match status" value="1"/>
</dbReference>
<dbReference type="EC" id="5.2.1.8" evidence="4"/>
<dbReference type="InterPro" id="IPR046357">
    <property type="entry name" value="PPIase_dom_sf"/>
</dbReference>
<dbReference type="Pfam" id="PF13623">
    <property type="entry name" value="SurA_N_2"/>
    <property type="match status" value="1"/>
</dbReference>
<accession>A0ABT6NGS2</accession>
<keyword evidence="1" id="KW-0697">Rotamase</keyword>
<feature type="chain" id="PRO_5045565181" evidence="2">
    <location>
        <begin position="25"/>
        <end position="336"/>
    </location>
</feature>